<keyword evidence="3 5" id="KW-0904">Protein phosphatase</keyword>
<accession>A0A2S5GBM4</accession>
<name>A0A2S5GBM4_9BACL</name>
<dbReference type="PANTHER" id="PTHR39181:SF1">
    <property type="entry name" value="TYROSINE-PROTEIN PHOSPHATASE YWQE"/>
    <property type="match status" value="1"/>
</dbReference>
<proteinExistence type="inferred from homology"/>
<evidence type="ECO:0000313" key="6">
    <source>
        <dbReference type="EMBL" id="PPA70293.1"/>
    </source>
</evidence>
<dbReference type="InterPro" id="IPR016667">
    <property type="entry name" value="Caps_polysacc_synth_CpsB/CapC"/>
</dbReference>
<comment type="catalytic activity">
    <reaction evidence="4 5">
        <text>O-phospho-L-tyrosyl-[protein] + H2O = L-tyrosyl-[protein] + phosphate</text>
        <dbReference type="Rhea" id="RHEA:10684"/>
        <dbReference type="Rhea" id="RHEA-COMP:10136"/>
        <dbReference type="Rhea" id="RHEA-COMP:20101"/>
        <dbReference type="ChEBI" id="CHEBI:15377"/>
        <dbReference type="ChEBI" id="CHEBI:43474"/>
        <dbReference type="ChEBI" id="CHEBI:46858"/>
        <dbReference type="ChEBI" id="CHEBI:61978"/>
        <dbReference type="EC" id="3.1.3.48"/>
    </reaction>
</comment>
<dbReference type="EC" id="3.1.3.48" evidence="5"/>
<keyword evidence="7" id="KW-1185">Reference proteome</keyword>
<dbReference type="GO" id="GO:0030145">
    <property type="term" value="F:manganese ion binding"/>
    <property type="evidence" value="ECO:0007669"/>
    <property type="project" value="UniProtKB-UniRule"/>
</dbReference>
<evidence type="ECO:0000256" key="2">
    <source>
        <dbReference type="ARBA" id="ARBA00022801"/>
    </source>
</evidence>
<dbReference type="OrthoDB" id="9788539at2"/>
<keyword evidence="2 5" id="KW-0378">Hydrolase</keyword>
<organism evidence="6 7">
    <name type="scientific">Jeotgalibacillus proteolyticus</name>
    <dbReference type="NCBI Taxonomy" id="2082395"/>
    <lineage>
        <taxon>Bacteria</taxon>
        <taxon>Bacillati</taxon>
        <taxon>Bacillota</taxon>
        <taxon>Bacilli</taxon>
        <taxon>Bacillales</taxon>
        <taxon>Caryophanaceae</taxon>
        <taxon>Jeotgalibacillus</taxon>
    </lineage>
</organism>
<dbReference type="Proteomes" id="UP000239047">
    <property type="component" value="Unassembled WGS sequence"/>
</dbReference>
<dbReference type="InterPro" id="IPR016195">
    <property type="entry name" value="Pol/histidinol_Pase-like"/>
</dbReference>
<dbReference type="Gene3D" id="3.20.20.140">
    <property type="entry name" value="Metal-dependent hydrolases"/>
    <property type="match status" value="1"/>
</dbReference>
<comment type="caution">
    <text evidence="6">The sequence shown here is derived from an EMBL/GenBank/DDBJ whole genome shotgun (WGS) entry which is preliminary data.</text>
</comment>
<dbReference type="SUPFAM" id="SSF89550">
    <property type="entry name" value="PHP domain-like"/>
    <property type="match status" value="1"/>
</dbReference>
<sequence length="256" mass="28566">MIDIHCHILPGVDDGPQKQSDTFAMLAQAIEDGVTDIIATPHHRNRKYVNDKKDVLADVDKLNSFIKEHQLPITVHPGQEVRIYGEIVEDAQRDEILTLAGTTKYVLVELPSSQVPAYTERVLYEMMVAGMIPIIAHPERNSAIVEDPGKLFRLINQGALSQVTAASVAGDFGKKIQRFSMELLEHHLAHFMASDAHDTEYRGFAMTKALKALHHAHDHDFGVLENAANLLKGDPLFLNPPVEIKPKGFWSKILSR</sequence>
<dbReference type="PIRSF" id="PIRSF016557">
    <property type="entry name" value="Caps_synth_CpsB"/>
    <property type="match status" value="1"/>
</dbReference>
<dbReference type="GO" id="GO:0004725">
    <property type="term" value="F:protein tyrosine phosphatase activity"/>
    <property type="evidence" value="ECO:0007669"/>
    <property type="project" value="UniProtKB-UniRule"/>
</dbReference>
<evidence type="ECO:0000256" key="5">
    <source>
        <dbReference type="PIRNR" id="PIRNR016557"/>
    </source>
</evidence>
<evidence type="ECO:0000256" key="4">
    <source>
        <dbReference type="ARBA" id="ARBA00051722"/>
    </source>
</evidence>
<reference evidence="6 7" key="1">
    <citation type="submission" date="2018-02" db="EMBL/GenBank/DDBJ databases">
        <title>Jeotgalibacillus proteolyticum sp. nov. a protease producing bacterium isolated from ocean sediments of Laizhou Bay.</title>
        <authorList>
            <person name="Li Y."/>
        </authorList>
    </citation>
    <scope>NUCLEOTIDE SEQUENCE [LARGE SCALE GENOMIC DNA]</scope>
    <source>
        <strain evidence="6 7">22-7</strain>
    </source>
</reference>
<dbReference type="Pfam" id="PF19567">
    <property type="entry name" value="CpsB_CapC"/>
    <property type="match status" value="1"/>
</dbReference>
<gene>
    <name evidence="6" type="ORF">C4B60_11990</name>
</gene>
<comment type="similarity">
    <text evidence="1 5">Belongs to the metallo-dependent hydrolases superfamily. CpsB/CapC family.</text>
</comment>
<dbReference type="AlphaFoldDB" id="A0A2S5GBM4"/>
<protein>
    <recommendedName>
        <fullName evidence="5">Tyrosine-protein phosphatase</fullName>
        <ecNumber evidence="5">3.1.3.48</ecNumber>
    </recommendedName>
</protein>
<evidence type="ECO:0000256" key="1">
    <source>
        <dbReference type="ARBA" id="ARBA00005750"/>
    </source>
</evidence>
<dbReference type="EMBL" id="PREZ01000004">
    <property type="protein sequence ID" value="PPA70293.1"/>
    <property type="molecule type" value="Genomic_DNA"/>
</dbReference>
<dbReference type="RefSeq" id="WP_104058243.1">
    <property type="nucleotide sequence ID" value="NZ_PREZ01000004.1"/>
</dbReference>
<evidence type="ECO:0000256" key="3">
    <source>
        <dbReference type="ARBA" id="ARBA00022912"/>
    </source>
</evidence>
<dbReference type="PANTHER" id="PTHR39181">
    <property type="entry name" value="TYROSINE-PROTEIN PHOSPHATASE YWQE"/>
    <property type="match status" value="1"/>
</dbReference>
<evidence type="ECO:0000313" key="7">
    <source>
        <dbReference type="Proteomes" id="UP000239047"/>
    </source>
</evidence>